<dbReference type="SUPFAM" id="SSF46785">
    <property type="entry name" value="Winged helix' DNA-binding domain"/>
    <property type="match status" value="1"/>
</dbReference>
<reference evidence="7 8" key="1">
    <citation type="submission" date="2020-01" db="EMBL/GenBank/DDBJ databases">
        <title>Microvirga sp. nov., an arsenate reduction bacterium isolated from Tibet hotspring sediments.</title>
        <authorList>
            <person name="Yuan C.-G."/>
        </authorList>
    </citation>
    <scope>NUCLEOTIDE SEQUENCE [LARGE SCALE GENOMIC DNA]</scope>
    <source>
        <strain evidence="7 8">SYSU G3D203</strain>
    </source>
</reference>
<dbReference type="Proteomes" id="UP000818323">
    <property type="component" value="Unassembled WGS sequence"/>
</dbReference>
<sequence>MTMTKTTGPLALGNQLCFAFYSVSHAFSRAYRQFLDPLGLTYPQYVVLLVLWEQDDLTVKEIGDRLFLDSGTLTPLLKRLEAAGHIRRTRDKKDERQVRISLTASGRALREKAEEIPRQVGCVLGLSFDEVRALTEQVAKLRGRLHDSASLAART</sequence>
<dbReference type="PANTHER" id="PTHR33164:SF5">
    <property type="entry name" value="ORGANIC HYDROPEROXIDE RESISTANCE TRANSCRIPTIONAL REGULATOR"/>
    <property type="match status" value="1"/>
</dbReference>
<organism evidence="7 8">
    <name type="scientific">Microvirga arsenatis</name>
    <dbReference type="NCBI Taxonomy" id="2692265"/>
    <lineage>
        <taxon>Bacteria</taxon>
        <taxon>Pseudomonadati</taxon>
        <taxon>Pseudomonadota</taxon>
        <taxon>Alphaproteobacteria</taxon>
        <taxon>Hyphomicrobiales</taxon>
        <taxon>Methylobacteriaceae</taxon>
        <taxon>Microvirga</taxon>
    </lineage>
</organism>
<dbReference type="Gene3D" id="1.10.10.10">
    <property type="entry name" value="Winged helix-like DNA-binding domain superfamily/Winged helix DNA-binding domain"/>
    <property type="match status" value="1"/>
</dbReference>
<proteinExistence type="predicted"/>
<dbReference type="InterPro" id="IPR036388">
    <property type="entry name" value="WH-like_DNA-bd_sf"/>
</dbReference>
<evidence type="ECO:0000259" key="6">
    <source>
        <dbReference type="PROSITE" id="PS50995"/>
    </source>
</evidence>
<dbReference type="PRINTS" id="PR00598">
    <property type="entry name" value="HTHMARR"/>
</dbReference>
<accession>A0ABW9Z6R5</accession>
<comment type="caution">
    <text evidence="7">The sequence shown here is derived from an EMBL/GenBank/DDBJ whole genome shotgun (WGS) entry which is preliminary data.</text>
</comment>
<name>A0ABW9Z6R5_9HYPH</name>
<evidence type="ECO:0000256" key="3">
    <source>
        <dbReference type="ARBA" id="ARBA00023015"/>
    </source>
</evidence>
<keyword evidence="8" id="KW-1185">Reference proteome</keyword>
<keyword evidence="2" id="KW-0963">Cytoplasm</keyword>
<protein>
    <submittedName>
        <fullName evidence="7">MarR family transcriptional regulator</fullName>
    </submittedName>
</protein>
<evidence type="ECO:0000313" key="8">
    <source>
        <dbReference type="Proteomes" id="UP000818323"/>
    </source>
</evidence>
<dbReference type="SMART" id="SM00347">
    <property type="entry name" value="HTH_MARR"/>
    <property type="match status" value="1"/>
</dbReference>
<dbReference type="EMBL" id="JAAAXJ010000015">
    <property type="protein sequence ID" value="NBJ26586.1"/>
    <property type="molecule type" value="Genomic_DNA"/>
</dbReference>
<comment type="subcellular location">
    <subcellularLocation>
        <location evidence="1">Cytoplasm</location>
    </subcellularLocation>
</comment>
<keyword evidence="3" id="KW-0805">Transcription regulation</keyword>
<evidence type="ECO:0000256" key="1">
    <source>
        <dbReference type="ARBA" id="ARBA00004496"/>
    </source>
</evidence>
<evidence type="ECO:0000256" key="2">
    <source>
        <dbReference type="ARBA" id="ARBA00022490"/>
    </source>
</evidence>
<dbReference type="InterPro" id="IPR039422">
    <property type="entry name" value="MarR/SlyA-like"/>
</dbReference>
<dbReference type="PANTHER" id="PTHR33164">
    <property type="entry name" value="TRANSCRIPTIONAL REGULATOR, MARR FAMILY"/>
    <property type="match status" value="1"/>
</dbReference>
<dbReference type="InterPro" id="IPR000835">
    <property type="entry name" value="HTH_MarR-typ"/>
</dbReference>
<dbReference type="PROSITE" id="PS50995">
    <property type="entry name" value="HTH_MARR_2"/>
    <property type="match status" value="1"/>
</dbReference>
<dbReference type="InterPro" id="IPR055166">
    <property type="entry name" value="Transc_reg_Sar_Rot_HTH"/>
</dbReference>
<dbReference type="Pfam" id="PF22381">
    <property type="entry name" value="Staph_reg_Sar_Rot"/>
    <property type="match status" value="1"/>
</dbReference>
<evidence type="ECO:0000313" key="7">
    <source>
        <dbReference type="EMBL" id="NBJ26586.1"/>
    </source>
</evidence>
<feature type="domain" description="HTH marR-type" evidence="6">
    <location>
        <begin position="13"/>
        <end position="143"/>
    </location>
</feature>
<keyword evidence="4" id="KW-0238">DNA-binding</keyword>
<evidence type="ECO:0000256" key="4">
    <source>
        <dbReference type="ARBA" id="ARBA00023125"/>
    </source>
</evidence>
<dbReference type="InterPro" id="IPR036390">
    <property type="entry name" value="WH_DNA-bd_sf"/>
</dbReference>
<gene>
    <name evidence="7" type="ORF">GR303_19770</name>
</gene>
<keyword evidence="5" id="KW-0804">Transcription</keyword>
<evidence type="ECO:0000256" key="5">
    <source>
        <dbReference type="ARBA" id="ARBA00023163"/>
    </source>
</evidence>
<dbReference type="RefSeq" id="WP_161725032.1">
    <property type="nucleotide sequence ID" value="NZ_JAAAXI010000016.1"/>
</dbReference>